<evidence type="ECO:0000259" key="1">
    <source>
        <dbReference type="Pfam" id="PF13460"/>
    </source>
</evidence>
<feature type="domain" description="NAD(P)-binding" evidence="1">
    <location>
        <begin position="3"/>
        <end position="60"/>
    </location>
</feature>
<dbReference type="AlphaFoldDB" id="N8QFT9"/>
<gene>
    <name evidence="2" type="ORF">F994_01211</name>
</gene>
<dbReference type="PATRIC" id="fig|1217715.3.peg.1168"/>
<dbReference type="EMBL" id="APOH01000011">
    <property type="protein sequence ID" value="ENU20154.1"/>
    <property type="molecule type" value="Genomic_DNA"/>
</dbReference>
<dbReference type="RefSeq" id="WP_004651537.1">
    <property type="nucleotide sequence ID" value="NZ_KB849176.1"/>
</dbReference>
<dbReference type="HOGENOM" id="CLU_2520026_0_0_6"/>
<organism evidence="2 3">
    <name type="scientific">Acinetobacter bohemicus ANC 3994</name>
    <dbReference type="NCBI Taxonomy" id="1217715"/>
    <lineage>
        <taxon>Bacteria</taxon>
        <taxon>Pseudomonadati</taxon>
        <taxon>Pseudomonadota</taxon>
        <taxon>Gammaproteobacteria</taxon>
        <taxon>Moraxellales</taxon>
        <taxon>Moraxellaceae</taxon>
        <taxon>Acinetobacter</taxon>
    </lineage>
</organism>
<protein>
    <recommendedName>
        <fullName evidence="1">NAD(P)-binding domain-containing protein</fullName>
    </recommendedName>
</protein>
<name>N8QFT9_9GAMM</name>
<comment type="caution">
    <text evidence="2">The sequence shown here is derived from an EMBL/GenBank/DDBJ whole genome shotgun (WGS) entry which is preliminary data.</text>
</comment>
<sequence length="84" mass="9659">MRTAEIIERSSLHYIILRPVWLTDKNVEDYELTQKGEMFKGTETSRASLGRFIAEIVENPQLYIGENIGISQPNTDDEKPAAYR</sequence>
<reference evidence="2 3" key="1">
    <citation type="submission" date="2013-02" db="EMBL/GenBank/DDBJ databases">
        <title>The Genome Sequence of Acinetobacter sp. ANC 3994.</title>
        <authorList>
            <consortium name="The Broad Institute Genome Sequencing Platform"/>
            <consortium name="The Broad Institute Genome Sequencing Center for Infectious Disease"/>
            <person name="Cerqueira G."/>
            <person name="Feldgarden M."/>
            <person name="Courvalin P."/>
            <person name="Perichon B."/>
            <person name="Grillot-Courvalin C."/>
            <person name="Clermont D."/>
            <person name="Rocha E."/>
            <person name="Yoon E.-J."/>
            <person name="Nemec A."/>
            <person name="Walker B."/>
            <person name="Young S.K."/>
            <person name="Zeng Q."/>
            <person name="Gargeya S."/>
            <person name="Fitzgerald M."/>
            <person name="Haas B."/>
            <person name="Abouelleil A."/>
            <person name="Alvarado L."/>
            <person name="Arachchi H.M."/>
            <person name="Berlin A.M."/>
            <person name="Chapman S.B."/>
            <person name="Dewar J."/>
            <person name="Goldberg J."/>
            <person name="Griggs A."/>
            <person name="Gujja S."/>
            <person name="Hansen M."/>
            <person name="Howarth C."/>
            <person name="Imamovic A."/>
            <person name="Larimer J."/>
            <person name="McCowan C."/>
            <person name="Murphy C."/>
            <person name="Neiman D."/>
            <person name="Pearson M."/>
            <person name="Priest M."/>
            <person name="Roberts A."/>
            <person name="Saif S."/>
            <person name="Shea T."/>
            <person name="Sisk P."/>
            <person name="Sykes S."/>
            <person name="Wortman J."/>
            <person name="Nusbaum C."/>
            <person name="Birren B."/>
        </authorList>
    </citation>
    <scope>NUCLEOTIDE SEQUENCE [LARGE SCALE GENOMIC DNA]</scope>
    <source>
        <strain evidence="2 3">ANC 3994</strain>
    </source>
</reference>
<dbReference type="InterPro" id="IPR016040">
    <property type="entry name" value="NAD(P)-bd_dom"/>
</dbReference>
<dbReference type="eggNOG" id="COG0702">
    <property type="taxonomic scope" value="Bacteria"/>
</dbReference>
<evidence type="ECO:0000313" key="3">
    <source>
        <dbReference type="Proteomes" id="UP000013086"/>
    </source>
</evidence>
<dbReference type="Proteomes" id="UP000013086">
    <property type="component" value="Unassembled WGS sequence"/>
</dbReference>
<accession>N8QFT9</accession>
<dbReference type="Gene3D" id="3.40.50.720">
    <property type="entry name" value="NAD(P)-binding Rossmann-like Domain"/>
    <property type="match status" value="1"/>
</dbReference>
<evidence type="ECO:0000313" key="2">
    <source>
        <dbReference type="EMBL" id="ENU20154.1"/>
    </source>
</evidence>
<dbReference type="Pfam" id="PF13460">
    <property type="entry name" value="NAD_binding_10"/>
    <property type="match status" value="1"/>
</dbReference>
<proteinExistence type="predicted"/>